<evidence type="ECO:0000256" key="14">
    <source>
        <dbReference type="ARBA" id="ARBA00023264"/>
    </source>
</evidence>
<evidence type="ECO:0000256" key="2">
    <source>
        <dbReference type="ARBA" id="ARBA00005967"/>
    </source>
</evidence>
<keyword evidence="14" id="KW-1208">Phospholipid metabolism</keyword>
<evidence type="ECO:0000256" key="5">
    <source>
        <dbReference type="ARBA" id="ARBA00022679"/>
    </source>
</evidence>
<dbReference type="Proteomes" id="UP000051048">
    <property type="component" value="Unassembled WGS sequence"/>
</dbReference>
<evidence type="ECO:0000256" key="12">
    <source>
        <dbReference type="ARBA" id="ARBA00023136"/>
    </source>
</evidence>
<evidence type="ECO:0000256" key="18">
    <source>
        <dbReference type="PIRSR" id="PIRSR600829-4"/>
    </source>
</evidence>
<dbReference type="Pfam" id="PF01219">
    <property type="entry name" value="DAGK_prokar"/>
    <property type="match status" value="1"/>
</dbReference>
<feature type="binding site" evidence="17">
    <location>
        <position position="93"/>
    </location>
    <ligand>
        <name>ATP</name>
        <dbReference type="ChEBI" id="CHEBI:30616"/>
    </ligand>
</feature>
<evidence type="ECO:0000256" key="15">
    <source>
        <dbReference type="PIRSR" id="PIRSR600829-1"/>
    </source>
</evidence>
<name>A0A0R1TRK3_9LACO</name>
<evidence type="ECO:0000256" key="9">
    <source>
        <dbReference type="ARBA" id="ARBA00022840"/>
    </source>
</evidence>
<comment type="caution">
    <text evidence="20">The sequence shown here is derived from an EMBL/GenBank/DDBJ whole genome shotgun (WGS) entry which is preliminary data.</text>
</comment>
<dbReference type="AlphaFoldDB" id="A0A0R1TRK3"/>
<dbReference type="GO" id="GO:0008654">
    <property type="term" value="P:phospholipid biosynthetic process"/>
    <property type="evidence" value="ECO:0007669"/>
    <property type="project" value="UniProtKB-KW"/>
</dbReference>
<sequence length="144" mass="16384">MPMDLKETKKEIIKKPENVSGWKNRHFFHSLGFAILGLVTAYREERNVRFHVTSIILVAVLGWWFHLITMEWLWLTSAIFAVLSSEIWNSALENVVDLTTGMERHPLAKKAKDMAAGAVLLAAIYAMIVGAIIFVPHLWQLLSL</sequence>
<dbReference type="STRING" id="1423740.FC36_GL001773"/>
<keyword evidence="13" id="KW-0594">Phospholipid biosynthesis</keyword>
<accession>A0A0R1TRK3</accession>
<keyword evidence="8 20" id="KW-0418">Kinase</keyword>
<evidence type="ECO:0000256" key="16">
    <source>
        <dbReference type="PIRSR" id="PIRSR600829-2"/>
    </source>
</evidence>
<feature type="binding site" evidence="18">
    <location>
        <position position="93"/>
    </location>
    <ligand>
        <name>a divalent metal cation</name>
        <dbReference type="ChEBI" id="CHEBI:60240"/>
    </ligand>
</feature>
<dbReference type="GO" id="GO:0046872">
    <property type="term" value="F:metal ion binding"/>
    <property type="evidence" value="ECO:0007669"/>
    <property type="project" value="UniProtKB-KW"/>
</dbReference>
<keyword evidence="12 19" id="KW-0472">Membrane</keyword>
<evidence type="ECO:0000256" key="6">
    <source>
        <dbReference type="ARBA" id="ARBA00022692"/>
    </source>
</evidence>
<dbReference type="PANTHER" id="PTHR34299:SF1">
    <property type="entry name" value="DIACYLGLYCEROL KINASE"/>
    <property type="match status" value="1"/>
</dbReference>
<dbReference type="PANTHER" id="PTHR34299">
    <property type="entry name" value="DIACYLGLYCEROL KINASE"/>
    <property type="match status" value="1"/>
</dbReference>
<evidence type="ECO:0000256" key="19">
    <source>
        <dbReference type="SAM" id="Phobius"/>
    </source>
</evidence>
<keyword evidence="6 19" id="KW-0812">Transmembrane</keyword>
<comment type="similarity">
    <text evidence="2">Belongs to the bacterial diacylglycerol kinase family.</text>
</comment>
<evidence type="ECO:0000313" key="20">
    <source>
        <dbReference type="EMBL" id="KRL81370.1"/>
    </source>
</evidence>
<keyword evidence="9 17" id="KW-0067">ATP-binding</keyword>
<dbReference type="InterPro" id="IPR000829">
    <property type="entry name" value="DAGK"/>
</dbReference>
<feature type="transmembrane region" description="Helical" evidence="19">
    <location>
        <begin position="49"/>
        <end position="66"/>
    </location>
</feature>
<feature type="binding site" evidence="18">
    <location>
        <position position="45"/>
    </location>
    <ligand>
        <name>a divalent metal cation</name>
        <dbReference type="ChEBI" id="CHEBI:60240"/>
    </ligand>
</feature>
<proteinExistence type="inferred from homology"/>
<evidence type="ECO:0000256" key="3">
    <source>
        <dbReference type="ARBA" id="ARBA00022475"/>
    </source>
</evidence>
<evidence type="ECO:0000256" key="11">
    <source>
        <dbReference type="ARBA" id="ARBA00023098"/>
    </source>
</evidence>
<feature type="binding site" evidence="17">
    <location>
        <begin position="112"/>
        <end position="113"/>
    </location>
    <ligand>
        <name>ATP</name>
        <dbReference type="ChEBI" id="CHEBI:30616"/>
    </ligand>
</feature>
<dbReference type="GO" id="GO:0005524">
    <property type="term" value="F:ATP binding"/>
    <property type="evidence" value="ECO:0007669"/>
    <property type="project" value="UniProtKB-KW"/>
</dbReference>
<protein>
    <submittedName>
        <fullName evidence="20">Diacylglycerol kinase</fullName>
    </submittedName>
</protein>
<comment type="subcellular location">
    <subcellularLocation>
        <location evidence="1">Cell membrane</location>
        <topology evidence="1">Multi-pass membrane protein</topology>
    </subcellularLocation>
</comment>
<feature type="binding site" evidence="17">
    <location>
        <position position="45"/>
    </location>
    <ligand>
        <name>ATP</name>
        <dbReference type="ChEBI" id="CHEBI:30616"/>
    </ligand>
</feature>
<gene>
    <name evidence="20" type="ORF">FC36_GL001773</name>
</gene>
<dbReference type="InterPro" id="IPR033717">
    <property type="entry name" value="UDPK"/>
</dbReference>
<keyword evidence="3" id="KW-1003">Cell membrane</keyword>
<evidence type="ECO:0000256" key="10">
    <source>
        <dbReference type="ARBA" id="ARBA00022989"/>
    </source>
</evidence>
<keyword evidence="5" id="KW-0808">Transferase</keyword>
<dbReference type="Gene3D" id="1.10.287.3610">
    <property type="match status" value="1"/>
</dbReference>
<reference evidence="20 21" key="1">
    <citation type="journal article" date="2015" name="Genome Announc.">
        <title>Expanding the biotechnology potential of lactobacilli through comparative genomics of 213 strains and associated genera.</title>
        <authorList>
            <person name="Sun Z."/>
            <person name="Harris H.M."/>
            <person name="McCann A."/>
            <person name="Guo C."/>
            <person name="Argimon S."/>
            <person name="Zhang W."/>
            <person name="Yang X."/>
            <person name="Jeffery I.B."/>
            <person name="Cooney J.C."/>
            <person name="Kagawa T.F."/>
            <person name="Liu W."/>
            <person name="Song Y."/>
            <person name="Salvetti E."/>
            <person name="Wrobel A."/>
            <person name="Rasinkangas P."/>
            <person name="Parkhill J."/>
            <person name="Rea M.C."/>
            <person name="O'Sullivan O."/>
            <person name="Ritari J."/>
            <person name="Douillard F.P."/>
            <person name="Paul Ross R."/>
            <person name="Yang R."/>
            <person name="Briner A.E."/>
            <person name="Felis G.E."/>
            <person name="de Vos W.M."/>
            <person name="Barrangou R."/>
            <person name="Klaenhammer T.R."/>
            <person name="Caufield P.W."/>
            <person name="Cui Y."/>
            <person name="Zhang H."/>
            <person name="O'Toole P.W."/>
        </authorList>
    </citation>
    <scope>NUCLEOTIDE SEQUENCE [LARGE SCALE GENOMIC DNA]</scope>
    <source>
        <strain evidence="20 21">DSM 15833</strain>
    </source>
</reference>
<dbReference type="InterPro" id="IPR036945">
    <property type="entry name" value="DAGK_sf"/>
</dbReference>
<feature type="transmembrane region" description="Helical" evidence="19">
    <location>
        <begin position="113"/>
        <end position="139"/>
    </location>
</feature>
<evidence type="ECO:0000256" key="7">
    <source>
        <dbReference type="ARBA" id="ARBA00022741"/>
    </source>
</evidence>
<dbReference type="GO" id="GO:0016301">
    <property type="term" value="F:kinase activity"/>
    <property type="evidence" value="ECO:0007669"/>
    <property type="project" value="UniProtKB-KW"/>
</dbReference>
<keyword evidence="11" id="KW-0443">Lipid metabolism</keyword>
<feature type="active site" description="Proton acceptor" evidence="15">
    <location>
        <position position="86"/>
    </location>
</feature>
<evidence type="ECO:0000313" key="21">
    <source>
        <dbReference type="Proteomes" id="UP000051048"/>
    </source>
</evidence>
<dbReference type="GO" id="GO:0005886">
    <property type="term" value="C:plasma membrane"/>
    <property type="evidence" value="ECO:0007669"/>
    <property type="project" value="UniProtKB-SubCell"/>
</dbReference>
<dbReference type="EMBL" id="AZFH01000037">
    <property type="protein sequence ID" value="KRL81370.1"/>
    <property type="molecule type" value="Genomic_DNA"/>
</dbReference>
<dbReference type="PATRIC" id="fig|1423740.3.peg.1910"/>
<evidence type="ECO:0000256" key="4">
    <source>
        <dbReference type="ARBA" id="ARBA00022516"/>
    </source>
</evidence>
<feature type="binding site" evidence="16">
    <location>
        <position position="86"/>
    </location>
    <ligand>
        <name>substrate</name>
    </ligand>
</feature>
<comment type="cofactor">
    <cofactor evidence="18">
        <name>Mg(2+)</name>
        <dbReference type="ChEBI" id="CHEBI:18420"/>
    </cofactor>
    <text evidence="18">Mn(2+), Zn(2+), Cd(2+) and Co(2+) support activity to lesser extents.</text>
</comment>
<keyword evidence="18" id="KW-0479">Metal-binding</keyword>
<dbReference type="CDD" id="cd14265">
    <property type="entry name" value="UDPK_IM_like"/>
    <property type="match status" value="1"/>
</dbReference>
<keyword evidence="10 19" id="KW-1133">Transmembrane helix</keyword>
<keyword evidence="7 17" id="KW-0547">Nucleotide-binding</keyword>
<feature type="binding site" evidence="17">
    <location>
        <begin position="103"/>
        <end position="105"/>
    </location>
    <ligand>
        <name>ATP</name>
        <dbReference type="ChEBI" id="CHEBI:30616"/>
    </ligand>
</feature>
<evidence type="ECO:0000256" key="13">
    <source>
        <dbReference type="ARBA" id="ARBA00023209"/>
    </source>
</evidence>
<evidence type="ECO:0000256" key="1">
    <source>
        <dbReference type="ARBA" id="ARBA00004651"/>
    </source>
</evidence>
<feature type="transmembrane region" description="Helical" evidence="19">
    <location>
        <begin position="72"/>
        <end position="92"/>
    </location>
</feature>
<evidence type="ECO:0000256" key="17">
    <source>
        <dbReference type="PIRSR" id="PIRSR600829-3"/>
    </source>
</evidence>
<keyword evidence="18" id="KW-0460">Magnesium</keyword>
<keyword evidence="4" id="KW-0444">Lipid biosynthesis</keyword>
<evidence type="ECO:0000256" key="8">
    <source>
        <dbReference type="ARBA" id="ARBA00022777"/>
    </source>
</evidence>
<organism evidence="20 21">
    <name type="scientific">Ligilactobacillus equi DSM 15833 = JCM 10991</name>
    <dbReference type="NCBI Taxonomy" id="1423740"/>
    <lineage>
        <taxon>Bacteria</taxon>
        <taxon>Bacillati</taxon>
        <taxon>Bacillota</taxon>
        <taxon>Bacilli</taxon>
        <taxon>Lactobacillales</taxon>
        <taxon>Lactobacillaceae</taxon>
        <taxon>Ligilactobacillus</taxon>
    </lineage>
</organism>